<dbReference type="HAMAP" id="MF_00692">
    <property type="entry name" value="SelO"/>
    <property type="match status" value="1"/>
</dbReference>
<evidence type="ECO:0000256" key="5">
    <source>
        <dbReference type="ARBA" id="ARBA00022741"/>
    </source>
</evidence>
<comment type="function">
    <text evidence="8">Nucleotidyltransferase involved in the post-translational modification of proteins. It can catalyze the addition of adenosine monophosphate (AMP) or uridine monophosphate (UMP) to a protein, resulting in modifications known as AMPylation and UMPylation.</text>
</comment>
<accession>A0A5C0AXF4</accession>
<feature type="active site" description="Proton acceptor" evidence="8">
    <location>
        <position position="293"/>
    </location>
</feature>
<feature type="binding site" evidence="8">
    <location>
        <position position="158"/>
    </location>
    <ligand>
        <name>ATP</name>
        <dbReference type="ChEBI" id="CHEBI:30616"/>
    </ligand>
</feature>
<dbReference type="NCBIfam" id="NF000658">
    <property type="entry name" value="PRK00029.1"/>
    <property type="match status" value="1"/>
</dbReference>
<protein>
    <recommendedName>
        <fullName evidence="8">Protein nucleotidyltransferase YdiU</fullName>
        <ecNumber evidence="8">2.7.7.-</ecNumber>
    </recommendedName>
    <alternativeName>
        <fullName evidence="8">Protein adenylyltransferase YdiU</fullName>
        <ecNumber evidence="8">2.7.7.108</ecNumber>
    </alternativeName>
    <alternativeName>
        <fullName evidence="8">Protein uridylyltransferase YdiU</fullName>
        <ecNumber evidence="8">2.7.7.-</ecNumber>
    </alternativeName>
</protein>
<evidence type="ECO:0000313" key="9">
    <source>
        <dbReference type="EMBL" id="QEI06815.1"/>
    </source>
</evidence>
<keyword evidence="6 8" id="KW-0067">ATP-binding</keyword>
<dbReference type="AlphaFoldDB" id="A0A5C0AXF4"/>
<dbReference type="RefSeq" id="WP_148815797.1">
    <property type="nucleotide sequence ID" value="NZ_CP043046.1"/>
</dbReference>
<dbReference type="GO" id="GO:0030145">
    <property type="term" value="F:manganese ion binding"/>
    <property type="evidence" value="ECO:0007669"/>
    <property type="project" value="UniProtKB-UniRule"/>
</dbReference>
<dbReference type="OrthoDB" id="9776281at2"/>
<dbReference type="KEGG" id="pacr:FXN63_13955"/>
<evidence type="ECO:0000256" key="8">
    <source>
        <dbReference type="HAMAP-Rule" id="MF_00692"/>
    </source>
</evidence>
<comment type="catalytic activity">
    <reaction evidence="8">
        <text>L-seryl-[protein] + UTP = O-(5'-uridylyl)-L-seryl-[protein] + diphosphate</text>
        <dbReference type="Rhea" id="RHEA:64604"/>
        <dbReference type="Rhea" id="RHEA-COMP:9863"/>
        <dbReference type="Rhea" id="RHEA-COMP:16635"/>
        <dbReference type="ChEBI" id="CHEBI:29999"/>
        <dbReference type="ChEBI" id="CHEBI:33019"/>
        <dbReference type="ChEBI" id="CHEBI:46398"/>
        <dbReference type="ChEBI" id="CHEBI:156051"/>
    </reaction>
</comment>
<dbReference type="PANTHER" id="PTHR32057:SF14">
    <property type="entry name" value="PROTEIN ADENYLYLTRANSFERASE SELO, MITOCHONDRIAL"/>
    <property type="match status" value="1"/>
</dbReference>
<keyword evidence="5 8" id="KW-0547">Nucleotide-binding</keyword>
<dbReference type="EMBL" id="CP043046">
    <property type="protein sequence ID" value="QEI06815.1"/>
    <property type="molecule type" value="Genomic_DNA"/>
</dbReference>
<dbReference type="Pfam" id="PF02696">
    <property type="entry name" value="SelO"/>
    <property type="match status" value="1"/>
</dbReference>
<keyword evidence="8" id="KW-0464">Manganese</keyword>
<sequence>MPEIRVTSAFDRPALDASPLDSANLNDTVSTDLHLNPPLVLKVQNRFAGLSEVFYSRQPPAPLSDPWLVHANEDAGRLIGLDRDAMHSQAFLDVFSGRAPLPGGDPLAAVYSGHQFGVWAGQLGDGRALLLGEAVGPEEAYELQLKGSGRTPYSRGADGRAVLRSSIREYLASEAMHALGIPTTRALAIVASDDRIRRETMETAAIVTRMAPSFVRFGSFEHWASRKQPERVRELADFVIANYYPECLTPPDGEAEVPNGVYLRWLGAVVRRTAEMVADWQLVGFCHGVMNTDNMSILGLTIDYGPYGFMDGFNAHHICNHSDSSGRYAWDAQPSIAHWNLYALGSALMSLLDNEEAALRSQLDQFEEIFLRRLYQQAALKLGLLEWRAEDSALLNSLWSLMHNARADFTQSFRRLAKVRIDDNAVDADGETFRDLFIDRDAADAWLETYRARLRLEARPDAERAAAMNRVNPIYVLRNHLAELAIRGAQQRDTGPLEALLNALRDPYTERPGLEQYASLPPDWASDISVSCSS</sequence>
<evidence type="ECO:0000256" key="2">
    <source>
        <dbReference type="ARBA" id="ARBA00022679"/>
    </source>
</evidence>
<gene>
    <name evidence="8" type="primary">ydiU</name>
    <name evidence="8" type="synonym">selO</name>
    <name evidence="9" type="ORF">FXN63_13955</name>
</gene>
<feature type="binding site" evidence="8">
    <location>
        <position position="303"/>
    </location>
    <ligand>
        <name>ATP</name>
        <dbReference type="ChEBI" id="CHEBI:30616"/>
    </ligand>
</feature>
<comment type="cofactor">
    <cofactor evidence="8">
        <name>Mg(2+)</name>
        <dbReference type="ChEBI" id="CHEBI:18420"/>
    </cofactor>
    <cofactor evidence="8">
        <name>Mn(2+)</name>
        <dbReference type="ChEBI" id="CHEBI:29035"/>
    </cofactor>
</comment>
<name>A0A5C0AXF4_9BURK</name>
<keyword evidence="10" id="KW-1185">Reference proteome</keyword>
<evidence type="ECO:0000256" key="4">
    <source>
        <dbReference type="ARBA" id="ARBA00022723"/>
    </source>
</evidence>
<feature type="binding site" evidence="8">
    <location>
        <position position="127"/>
    </location>
    <ligand>
        <name>ATP</name>
        <dbReference type="ChEBI" id="CHEBI:30616"/>
    </ligand>
</feature>
<keyword evidence="3 8" id="KW-0548">Nucleotidyltransferase</keyword>
<comment type="catalytic activity">
    <reaction evidence="8">
        <text>L-histidyl-[protein] + UTP = N(tele)-(5'-uridylyl)-L-histidyl-[protein] + diphosphate</text>
        <dbReference type="Rhea" id="RHEA:83891"/>
        <dbReference type="Rhea" id="RHEA-COMP:9745"/>
        <dbReference type="Rhea" id="RHEA-COMP:20239"/>
        <dbReference type="ChEBI" id="CHEBI:29979"/>
        <dbReference type="ChEBI" id="CHEBI:33019"/>
        <dbReference type="ChEBI" id="CHEBI:46398"/>
        <dbReference type="ChEBI" id="CHEBI:233474"/>
    </reaction>
</comment>
<comment type="catalytic activity">
    <reaction evidence="8">
        <text>L-threonyl-[protein] + ATP = 3-O-(5'-adenylyl)-L-threonyl-[protein] + diphosphate</text>
        <dbReference type="Rhea" id="RHEA:54292"/>
        <dbReference type="Rhea" id="RHEA-COMP:11060"/>
        <dbReference type="Rhea" id="RHEA-COMP:13847"/>
        <dbReference type="ChEBI" id="CHEBI:30013"/>
        <dbReference type="ChEBI" id="CHEBI:30616"/>
        <dbReference type="ChEBI" id="CHEBI:33019"/>
        <dbReference type="ChEBI" id="CHEBI:138113"/>
        <dbReference type="EC" id="2.7.7.108"/>
    </reaction>
</comment>
<evidence type="ECO:0000256" key="3">
    <source>
        <dbReference type="ARBA" id="ARBA00022695"/>
    </source>
</evidence>
<evidence type="ECO:0000256" key="6">
    <source>
        <dbReference type="ARBA" id="ARBA00022840"/>
    </source>
</evidence>
<feature type="binding site" evidence="8">
    <location>
        <position position="124"/>
    </location>
    <ligand>
        <name>ATP</name>
        <dbReference type="ChEBI" id="CHEBI:30616"/>
    </ligand>
</feature>
<dbReference type="PANTHER" id="PTHR32057">
    <property type="entry name" value="PROTEIN ADENYLYLTRANSFERASE SELO, MITOCHONDRIAL"/>
    <property type="match status" value="1"/>
</dbReference>
<evidence type="ECO:0000313" key="10">
    <source>
        <dbReference type="Proteomes" id="UP000325161"/>
    </source>
</evidence>
<comment type="catalytic activity">
    <reaction evidence="8">
        <text>L-tyrosyl-[protein] + ATP = O-(5'-adenylyl)-L-tyrosyl-[protein] + diphosphate</text>
        <dbReference type="Rhea" id="RHEA:54288"/>
        <dbReference type="Rhea" id="RHEA-COMP:10136"/>
        <dbReference type="Rhea" id="RHEA-COMP:13846"/>
        <dbReference type="ChEBI" id="CHEBI:30616"/>
        <dbReference type="ChEBI" id="CHEBI:33019"/>
        <dbReference type="ChEBI" id="CHEBI:46858"/>
        <dbReference type="ChEBI" id="CHEBI:83624"/>
        <dbReference type="EC" id="2.7.7.108"/>
    </reaction>
</comment>
<comment type="catalytic activity">
    <reaction evidence="8">
        <text>L-seryl-[protein] + ATP = 3-O-(5'-adenylyl)-L-seryl-[protein] + diphosphate</text>
        <dbReference type="Rhea" id="RHEA:58120"/>
        <dbReference type="Rhea" id="RHEA-COMP:9863"/>
        <dbReference type="Rhea" id="RHEA-COMP:15073"/>
        <dbReference type="ChEBI" id="CHEBI:29999"/>
        <dbReference type="ChEBI" id="CHEBI:30616"/>
        <dbReference type="ChEBI" id="CHEBI:33019"/>
        <dbReference type="ChEBI" id="CHEBI:142516"/>
        <dbReference type="EC" id="2.7.7.108"/>
    </reaction>
</comment>
<keyword evidence="7 8" id="KW-0460">Magnesium</keyword>
<dbReference type="GO" id="GO:0000287">
    <property type="term" value="F:magnesium ion binding"/>
    <property type="evidence" value="ECO:0007669"/>
    <property type="project" value="UniProtKB-UniRule"/>
</dbReference>
<dbReference type="EC" id="2.7.7.108" evidence="8"/>
<feature type="binding site" evidence="8">
    <location>
        <position position="146"/>
    </location>
    <ligand>
        <name>ATP</name>
        <dbReference type="ChEBI" id="CHEBI:30616"/>
    </ligand>
</feature>
<reference evidence="9 10" key="1">
    <citation type="submission" date="2019-08" db="EMBL/GenBank/DDBJ databases">
        <title>Amphibian skin-associated Pigmentiphaga: genome sequence and occurrence across geography and hosts.</title>
        <authorList>
            <person name="Bletz M.C."/>
            <person name="Bunk B."/>
            <person name="Sproeer C."/>
            <person name="Biwer P."/>
            <person name="Reiter S."/>
            <person name="Rabemananjara F.C.E."/>
            <person name="Schulz S."/>
            <person name="Overmann J."/>
            <person name="Vences M."/>
        </authorList>
    </citation>
    <scope>NUCLEOTIDE SEQUENCE [LARGE SCALE GENOMIC DNA]</scope>
    <source>
        <strain evidence="9 10">Mada1488</strain>
    </source>
</reference>
<keyword evidence="2 8" id="KW-0808">Transferase</keyword>
<comment type="catalytic activity">
    <reaction evidence="8">
        <text>L-tyrosyl-[protein] + UTP = O-(5'-uridylyl)-L-tyrosyl-[protein] + diphosphate</text>
        <dbReference type="Rhea" id="RHEA:83887"/>
        <dbReference type="Rhea" id="RHEA-COMP:10136"/>
        <dbReference type="Rhea" id="RHEA-COMP:20238"/>
        <dbReference type="ChEBI" id="CHEBI:33019"/>
        <dbReference type="ChEBI" id="CHEBI:46398"/>
        <dbReference type="ChEBI" id="CHEBI:46858"/>
        <dbReference type="ChEBI" id="CHEBI:90602"/>
    </reaction>
</comment>
<dbReference type="EC" id="2.7.7.-" evidence="8"/>
<dbReference type="GO" id="GO:0005524">
    <property type="term" value="F:ATP binding"/>
    <property type="evidence" value="ECO:0007669"/>
    <property type="project" value="UniProtKB-UniRule"/>
</dbReference>
<evidence type="ECO:0000256" key="1">
    <source>
        <dbReference type="ARBA" id="ARBA00009747"/>
    </source>
</evidence>
<feature type="binding site" evidence="8">
    <location>
        <position position="209"/>
    </location>
    <ligand>
        <name>ATP</name>
        <dbReference type="ChEBI" id="CHEBI:30616"/>
    </ligand>
</feature>
<keyword evidence="4 8" id="KW-0479">Metal-binding</keyword>
<feature type="binding site" evidence="8">
    <location>
        <position position="216"/>
    </location>
    <ligand>
        <name>ATP</name>
        <dbReference type="ChEBI" id="CHEBI:30616"/>
    </ligand>
</feature>
<evidence type="ECO:0000256" key="7">
    <source>
        <dbReference type="ARBA" id="ARBA00022842"/>
    </source>
</evidence>
<dbReference type="InterPro" id="IPR003846">
    <property type="entry name" value="SelO"/>
</dbReference>
<feature type="binding site" evidence="8">
    <location>
        <position position="126"/>
    </location>
    <ligand>
        <name>ATP</name>
        <dbReference type="ChEBI" id="CHEBI:30616"/>
    </ligand>
</feature>
<dbReference type="Proteomes" id="UP000325161">
    <property type="component" value="Chromosome"/>
</dbReference>
<organism evidence="9 10">
    <name type="scientific">Pigmentiphaga aceris</name>
    <dbReference type="NCBI Taxonomy" id="1940612"/>
    <lineage>
        <taxon>Bacteria</taxon>
        <taxon>Pseudomonadati</taxon>
        <taxon>Pseudomonadota</taxon>
        <taxon>Betaproteobacteria</taxon>
        <taxon>Burkholderiales</taxon>
        <taxon>Alcaligenaceae</taxon>
        <taxon>Pigmentiphaga</taxon>
    </lineage>
</organism>
<proteinExistence type="inferred from homology"/>
<feature type="binding site" evidence="8">
    <location>
        <position position="303"/>
    </location>
    <ligand>
        <name>Mg(2+)</name>
        <dbReference type="ChEBI" id="CHEBI:18420"/>
    </ligand>
</feature>
<comment type="similarity">
    <text evidence="1 8">Belongs to the SELO family.</text>
</comment>
<feature type="binding site" evidence="8">
    <location>
        <position position="294"/>
    </location>
    <ligand>
        <name>Mg(2+)</name>
        <dbReference type="ChEBI" id="CHEBI:18420"/>
    </ligand>
</feature>
<feature type="binding site" evidence="8">
    <location>
        <position position="159"/>
    </location>
    <ligand>
        <name>ATP</name>
        <dbReference type="ChEBI" id="CHEBI:30616"/>
    </ligand>
</feature>
<dbReference type="GO" id="GO:0070733">
    <property type="term" value="F:AMPylase activity"/>
    <property type="evidence" value="ECO:0007669"/>
    <property type="project" value="UniProtKB-EC"/>
</dbReference>